<comment type="caution">
    <text evidence="2">The sequence shown here is derived from an EMBL/GenBank/DDBJ whole genome shotgun (WGS) entry which is preliminary data.</text>
</comment>
<gene>
    <name evidence="2" type="ORF">KSW38_16330</name>
</gene>
<organism evidence="2 3">
    <name type="scientific">Paenarthrobacter aromaticivorans</name>
    <dbReference type="NCBI Taxonomy" id="2849150"/>
    <lineage>
        <taxon>Bacteria</taxon>
        <taxon>Bacillati</taxon>
        <taxon>Actinomycetota</taxon>
        <taxon>Actinomycetes</taxon>
        <taxon>Micrococcales</taxon>
        <taxon>Micrococcaceae</taxon>
        <taxon>Paenarthrobacter</taxon>
    </lineage>
</organism>
<accession>A0ABS6I805</accession>
<protein>
    <submittedName>
        <fullName evidence="2">Uncharacterized protein</fullName>
    </submittedName>
</protein>
<keyword evidence="3" id="KW-1185">Reference proteome</keyword>
<keyword evidence="1" id="KW-0812">Transmembrane</keyword>
<keyword evidence="1" id="KW-0472">Membrane</keyword>
<dbReference type="Proteomes" id="UP000824166">
    <property type="component" value="Unassembled WGS sequence"/>
</dbReference>
<proteinExistence type="predicted"/>
<name>A0ABS6I805_9MICC</name>
<feature type="transmembrane region" description="Helical" evidence="1">
    <location>
        <begin position="6"/>
        <end position="32"/>
    </location>
</feature>
<evidence type="ECO:0000313" key="2">
    <source>
        <dbReference type="EMBL" id="MBU8867856.1"/>
    </source>
</evidence>
<keyword evidence="1" id="KW-1133">Transmembrane helix</keyword>
<evidence type="ECO:0000313" key="3">
    <source>
        <dbReference type="Proteomes" id="UP000824166"/>
    </source>
</evidence>
<sequence length="183" mass="20316">MENWSANWTAIGTMLLAFFTMFLVLLAMWAALQARSAAKAAWAGLNEQRDQNRAAQAARVYSSPVSHNLNAAHLNEPSVRVSNGSHVPIYDIVVAIEEQHTGNSDNLRMPSLMPGEEACLSVPPSILTRGWGWIEHADSHGDRYYSLPEDHDGPSFTVSLHFRDASNQKWQRDPAGFLSRLSD</sequence>
<evidence type="ECO:0000256" key="1">
    <source>
        <dbReference type="SAM" id="Phobius"/>
    </source>
</evidence>
<dbReference type="RefSeq" id="WP_216925974.1">
    <property type="nucleotide sequence ID" value="NZ_JAHOPC010000010.1"/>
</dbReference>
<reference evidence="2 3" key="1">
    <citation type="submission" date="2021-06" db="EMBL/GenBank/DDBJ databases">
        <authorList>
            <person name="Jeong J.W."/>
        </authorList>
    </citation>
    <scope>NUCLEOTIDE SEQUENCE [LARGE SCALE GENOMIC DNA]</scope>
    <source>
        <strain evidence="2 3">MMS21-TAE1-1</strain>
    </source>
</reference>
<dbReference type="EMBL" id="JAHOPC010000010">
    <property type="protein sequence ID" value="MBU8867856.1"/>
    <property type="molecule type" value="Genomic_DNA"/>
</dbReference>